<organism evidence="1 2">
    <name type="scientific">Candidatus Nitrospira allomarina</name>
    <dbReference type="NCBI Taxonomy" id="3020900"/>
    <lineage>
        <taxon>Bacteria</taxon>
        <taxon>Pseudomonadati</taxon>
        <taxon>Nitrospirota</taxon>
        <taxon>Nitrospiria</taxon>
        <taxon>Nitrospirales</taxon>
        <taxon>Nitrospiraceae</taxon>
        <taxon>Nitrospira</taxon>
    </lineage>
</organism>
<dbReference type="RefSeq" id="WP_312642166.1">
    <property type="nucleotide sequence ID" value="NZ_CP116967.1"/>
</dbReference>
<dbReference type="AlphaFoldDB" id="A0AA96G9T8"/>
<evidence type="ECO:0000313" key="1">
    <source>
        <dbReference type="EMBL" id="WNM57561.1"/>
    </source>
</evidence>
<reference evidence="1 2" key="1">
    <citation type="submission" date="2023-01" db="EMBL/GenBank/DDBJ databases">
        <title>Cultivation and genomic characterization of new, ubiquitous marine nitrite-oxidizing bacteria from the Nitrospirales.</title>
        <authorList>
            <person name="Mueller A.J."/>
            <person name="Daebeler A."/>
            <person name="Herbold C.W."/>
            <person name="Kirkegaard R.H."/>
            <person name="Daims H."/>
        </authorList>
    </citation>
    <scope>NUCLEOTIDE SEQUENCE [LARGE SCALE GENOMIC DNA]</scope>
    <source>
        <strain evidence="1 2">VA</strain>
    </source>
</reference>
<dbReference type="EMBL" id="CP116967">
    <property type="protein sequence ID" value="WNM57561.1"/>
    <property type="molecule type" value="Genomic_DNA"/>
</dbReference>
<gene>
    <name evidence="1" type="ORF">PP769_16555</name>
</gene>
<accession>A0AA96G9T8</accession>
<proteinExistence type="predicted"/>
<dbReference type="SUPFAM" id="SSF56935">
    <property type="entry name" value="Porins"/>
    <property type="match status" value="1"/>
</dbReference>
<sequence>MDVRRQLRTRRLMFLSCIGTGNSTHMPFFVSFLIGVLFLASPSFAGWRVTGESNVYYTDDAALFSSTRRLSRNQDPTQPVIDSLLANQGDDVVFEPMAHIMKSFSLMGRPTELGVRGQGFVFTDNTQFNHGSLSVEASHNLTSTTALLMRYFFGPDLFLGKNEVRPLEESDGNPPQVKNEEVTTNYWAGGLAQQIPGVDDLRLILYGRYGLRDYDKPFRQRDTRFWTVGTHVEWAPTQKIGLALGYHYERGLADGRKQPELQDDISYFNHFVTGEFEYEITERLSLEMGLHYEFNGWTTGIQGDERKGQHENVIQGDIVSRYLVNEVLQLTAGFQGSHRKESFEKGLKNLNTWLGAKLAF</sequence>
<name>A0AA96G9T8_9BACT</name>
<dbReference type="Proteomes" id="UP001302719">
    <property type="component" value="Chromosome"/>
</dbReference>
<dbReference type="KEGG" id="nall:PP769_16555"/>
<keyword evidence="2" id="KW-1185">Reference proteome</keyword>
<evidence type="ECO:0000313" key="2">
    <source>
        <dbReference type="Proteomes" id="UP001302719"/>
    </source>
</evidence>
<protein>
    <submittedName>
        <fullName evidence="1">Uncharacterized protein</fullName>
    </submittedName>
</protein>